<comment type="caution">
    <text evidence="1">The sequence shown here is derived from an EMBL/GenBank/DDBJ whole genome shotgun (WGS) entry which is preliminary data.</text>
</comment>
<organism evidence="1 2">
    <name type="scientific">Pleurodeles waltl</name>
    <name type="common">Iberian ribbed newt</name>
    <dbReference type="NCBI Taxonomy" id="8319"/>
    <lineage>
        <taxon>Eukaryota</taxon>
        <taxon>Metazoa</taxon>
        <taxon>Chordata</taxon>
        <taxon>Craniata</taxon>
        <taxon>Vertebrata</taxon>
        <taxon>Euteleostomi</taxon>
        <taxon>Amphibia</taxon>
        <taxon>Batrachia</taxon>
        <taxon>Caudata</taxon>
        <taxon>Salamandroidea</taxon>
        <taxon>Salamandridae</taxon>
        <taxon>Pleurodelinae</taxon>
        <taxon>Pleurodeles</taxon>
    </lineage>
</organism>
<reference evidence="1" key="1">
    <citation type="journal article" date="2022" name="bioRxiv">
        <title>Sequencing and chromosome-scale assembly of the giantPleurodeles waltlgenome.</title>
        <authorList>
            <person name="Brown T."/>
            <person name="Elewa A."/>
            <person name="Iarovenko S."/>
            <person name="Subramanian E."/>
            <person name="Araus A.J."/>
            <person name="Petzold A."/>
            <person name="Susuki M."/>
            <person name="Suzuki K.-i.T."/>
            <person name="Hayashi T."/>
            <person name="Toyoda A."/>
            <person name="Oliveira C."/>
            <person name="Osipova E."/>
            <person name="Leigh N.D."/>
            <person name="Simon A."/>
            <person name="Yun M.H."/>
        </authorList>
    </citation>
    <scope>NUCLEOTIDE SEQUENCE</scope>
    <source>
        <strain evidence="1">20211129_DDA</strain>
        <tissue evidence="1">Liver</tissue>
    </source>
</reference>
<name>A0AAV7STR8_PLEWA</name>
<protein>
    <submittedName>
        <fullName evidence="1">Uncharacterized protein</fullName>
    </submittedName>
</protein>
<sequence length="81" mass="9104">TFPREAHVERKRTRAYSAVSVLGLRRAFKWQGWSTVPVGLSPGKRMWREKEQELIQQFLCLGFGGPLNGKGGLRCLSSLGD</sequence>
<evidence type="ECO:0000313" key="1">
    <source>
        <dbReference type="EMBL" id="KAJ1167385.1"/>
    </source>
</evidence>
<dbReference type="AlphaFoldDB" id="A0AAV7STR8"/>
<feature type="non-terminal residue" evidence="1">
    <location>
        <position position="1"/>
    </location>
</feature>
<evidence type="ECO:0000313" key="2">
    <source>
        <dbReference type="Proteomes" id="UP001066276"/>
    </source>
</evidence>
<accession>A0AAV7STR8</accession>
<dbReference type="EMBL" id="JANPWB010000008">
    <property type="protein sequence ID" value="KAJ1167385.1"/>
    <property type="molecule type" value="Genomic_DNA"/>
</dbReference>
<proteinExistence type="predicted"/>
<keyword evidence="2" id="KW-1185">Reference proteome</keyword>
<feature type="non-terminal residue" evidence="1">
    <location>
        <position position="81"/>
    </location>
</feature>
<gene>
    <name evidence="1" type="ORF">NDU88_007777</name>
</gene>
<dbReference type="Proteomes" id="UP001066276">
    <property type="component" value="Chromosome 4_2"/>
</dbReference>